<reference evidence="1" key="1">
    <citation type="journal article" date="2013" name="Nature">
        <title>Draft genome of the wheat A-genome progenitor Triticum urartu.</title>
        <authorList>
            <person name="Ling H.Q."/>
            <person name="Zhao S."/>
            <person name="Liu D."/>
            <person name="Wang J."/>
            <person name="Sun H."/>
            <person name="Zhang C."/>
            <person name="Fan H."/>
            <person name="Li D."/>
            <person name="Dong L."/>
            <person name="Tao Y."/>
            <person name="Gao C."/>
            <person name="Wu H."/>
            <person name="Li Y."/>
            <person name="Cui Y."/>
            <person name="Guo X."/>
            <person name="Zheng S."/>
            <person name="Wang B."/>
            <person name="Yu K."/>
            <person name="Liang Q."/>
            <person name="Yang W."/>
            <person name="Lou X."/>
            <person name="Chen J."/>
            <person name="Feng M."/>
            <person name="Jian J."/>
            <person name="Zhang X."/>
            <person name="Luo G."/>
            <person name="Jiang Y."/>
            <person name="Liu J."/>
            <person name="Wang Z."/>
            <person name="Sha Y."/>
            <person name="Zhang B."/>
            <person name="Wu H."/>
            <person name="Tang D."/>
            <person name="Shen Q."/>
            <person name="Xue P."/>
            <person name="Zou S."/>
            <person name="Wang X."/>
            <person name="Liu X."/>
            <person name="Wang F."/>
            <person name="Yang Y."/>
            <person name="An X."/>
            <person name="Dong Z."/>
            <person name="Zhang K."/>
            <person name="Zhang X."/>
            <person name="Luo M.C."/>
            <person name="Dvorak J."/>
            <person name="Tong Y."/>
            <person name="Wang J."/>
            <person name="Yang H."/>
            <person name="Li Z."/>
            <person name="Wang D."/>
            <person name="Zhang A."/>
            <person name="Wang J."/>
        </authorList>
    </citation>
    <scope>NUCLEOTIDE SEQUENCE</scope>
</reference>
<organism evidence="1">
    <name type="scientific">Triticum urartu</name>
    <name type="common">Red wild einkorn</name>
    <name type="synonym">Crithodium urartu</name>
    <dbReference type="NCBI Taxonomy" id="4572"/>
    <lineage>
        <taxon>Eukaryota</taxon>
        <taxon>Viridiplantae</taxon>
        <taxon>Streptophyta</taxon>
        <taxon>Embryophyta</taxon>
        <taxon>Tracheophyta</taxon>
        <taxon>Spermatophyta</taxon>
        <taxon>Magnoliopsida</taxon>
        <taxon>Liliopsida</taxon>
        <taxon>Poales</taxon>
        <taxon>Poaceae</taxon>
        <taxon>BOP clade</taxon>
        <taxon>Pooideae</taxon>
        <taxon>Triticodae</taxon>
        <taxon>Triticeae</taxon>
        <taxon>Triticinae</taxon>
        <taxon>Triticum</taxon>
    </lineage>
</organism>
<gene>
    <name evidence="1" type="ORF">TRIUR3_26487</name>
</gene>
<accession>M7YQP9</accession>
<dbReference type="OMA" id="LIMTNEC"/>
<sequence length="63" mass="7119">MGKFVRQCDMEVMKMAMLKHEETFRQQMCAIDGARGGPGSEFRSSSQAAANWLIMTNECMLID</sequence>
<name>M7YQP9_TRIUA</name>
<protein>
    <submittedName>
        <fullName evidence="1">Uncharacterized protein</fullName>
    </submittedName>
</protein>
<evidence type="ECO:0000313" key="1">
    <source>
        <dbReference type="EMBL" id="EMS49341.1"/>
    </source>
</evidence>
<proteinExistence type="predicted"/>
<dbReference type="EMBL" id="KD244456">
    <property type="protein sequence ID" value="EMS49341.1"/>
    <property type="molecule type" value="Genomic_DNA"/>
</dbReference>
<dbReference type="AlphaFoldDB" id="M7YQP9"/>